<dbReference type="Ensembl" id="ENSCLAT00000017724.1">
    <property type="protein sequence ID" value="ENSCLAP00000017552.1"/>
    <property type="gene ID" value="ENSCLAG00000012044.1"/>
</dbReference>
<dbReference type="Pfam" id="PF09291">
    <property type="entry name" value="DUF1968"/>
    <property type="match status" value="1"/>
</dbReference>
<keyword evidence="3" id="KW-1185">Reference proteome</keyword>
<reference evidence="2" key="2">
    <citation type="submission" date="2025-09" db="UniProtKB">
        <authorList>
            <consortium name="Ensembl"/>
        </authorList>
    </citation>
    <scope>IDENTIFICATION</scope>
</reference>
<evidence type="ECO:0000313" key="2">
    <source>
        <dbReference type="Ensembl" id="ENSCLAP00000017552.1"/>
    </source>
</evidence>
<accession>A0A8C2VP01</accession>
<evidence type="ECO:0000313" key="3">
    <source>
        <dbReference type="Proteomes" id="UP000694398"/>
    </source>
</evidence>
<dbReference type="InterPro" id="IPR015370">
    <property type="entry name" value="TCR_alpha_C"/>
</dbReference>
<dbReference type="InterPro" id="IPR036179">
    <property type="entry name" value="Ig-like_dom_sf"/>
</dbReference>
<dbReference type="Gene3D" id="2.60.40.10">
    <property type="entry name" value="Immunoglobulins"/>
    <property type="match status" value="1"/>
</dbReference>
<evidence type="ECO:0000259" key="1">
    <source>
        <dbReference type="Pfam" id="PF09291"/>
    </source>
</evidence>
<feature type="domain" description="T-cell receptor alpha chain constant" evidence="1">
    <location>
        <begin position="27"/>
        <end position="106"/>
    </location>
</feature>
<name>A0A8C2VP01_CHILA</name>
<dbReference type="SUPFAM" id="SSF48726">
    <property type="entry name" value="Immunoglobulin"/>
    <property type="match status" value="1"/>
</dbReference>
<dbReference type="OMA" id="CNATLIE"/>
<protein>
    <recommendedName>
        <fullName evidence="1">T-cell receptor alpha chain constant domain-containing protein</fullName>
    </recommendedName>
</protein>
<dbReference type="InterPro" id="IPR013783">
    <property type="entry name" value="Ig-like_fold"/>
</dbReference>
<dbReference type="CDD" id="cd07688">
    <property type="entry name" value="IgC_TCR_alpha"/>
    <property type="match status" value="1"/>
</dbReference>
<reference evidence="2" key="1">
    <citation type="submission" date="2025-08" db="UniProtKB">
        <authorList>
            <consortium name="Ensembl"/>
        </authorList>
    </citation>
    <scope>IDENTIFICATION</scope>
</reference>
<dbReference type="Proteomes" id="UP000694398">
    <property type="component" value="Unassembled WGS sequence"/>
</dbReference>
<organism evidence="2 3">
    <name type="scientific">Chinchilla lanigera</name>
    <name type="common">Long-tailed chinchilla</name>
    <name type="synonym">Chinchilla villidera</name>
    <dbReference type="NCBI Taxonomy" id="34839"/>
    <lineage>
        <taxon>Eukaryota</taxon>
        <taxon>Metazoa</taxon>
        <taxon>Chordata</taxon>
        <taxon>Craniata</taxon>
        <taxon>Vertebrata</taxon>
        <taxon>Euteleostomi</taxon>
        <taxon>Mammalia</taxon>
        <taxon>Eutheria</taxon>
        <taxon>Euarchontoglires</taxon>
        <taxon>Glires</taxon>
        <taxon>Rodentia</taxon>
        <taxon>Hystricomorpha</taxon>
        <taxon>Chinchillidae</taxon>
        <taxon>Chinchilla</taxon>
    </lineage>
</organism>
<proteinExistence type="predicted"/>
<dbReference type="AlphaFoldDB" id="A0A8C2VP01"/>
<dbReference type="GeneTree" id="ENSGT00940000164554"/>
<sequence>MVLRPSEGETWLATLVQAPLDINITEPAVYQLRNPKSRNVSVCLFTDFDSTLNVTRAMGSEVSHTEQTVLDMTSLDSKSNGAVAWSNTIDFNCTNVFQENMFYPSSDFPCNATLVGEGFETDMNLNLQNLSVLGLRILLLKVGGFNLLMTLRLWSS</sequence>